<name>A0A9D4WUB5_PEA</name>
<dbReference type="PANTHER" id="PTHR46913">
    <property type="entry name" value="RING-H2 FINGER PROTEIN ATL16"/>
    <property type="match status" value="1"/>
</dbReference>
<evidence type="ECO:0000313" key="18">
    <source>
        <dbReference type="EMBL" id="KAI5408611.1"/>
    </source>
</evidence>
<protein>
    <recommendedName>
        <fullName evidence="4">RING-type E3 ubiquitin transferase</fullName>
        <ecNumber evidence="4">2.3.2.27</ecNumber>
    </recommendedName>
</protein>
<evidence type="ECO:0000256" key="2">
    <source>
        <dbReference type="ARBA" id="ARBA00004167"/>
    </source>
</evidence>
<dbReference type="InterPro" id="IPR001841">
    <property type="entry name" value="Znf_RING"/>
</dbReference>
<comment type="pathway">
    <text evidence="3">Protein modification; protein ubiquitination.</text>
</comment>
<dbReference type="EC" id="2.3.2.27" evidence="4"/>
<evidence type="ECO:0000256" key="6">
    <source>
        <dbReference type="ARBA" id="ARBA00022692"/>
    </source>
</evidence>
<feature type="region of interest" description="Disordered" evidence="15">
    <location>
        <begin position="233"/>
        <end position="260"/>
    </location>
</feature>
<dbReference type="SMART" id="SM00184">
    <property type="entry name" value="RING"/>
    <property type="match status" value="1"/>
</dbReference>
<evidence type="ECO:0000256" key="14">
    <source>
        <dbReference type="PROSITE-ProRule" id="PRU00175"/>
    </source>
</evidence>
<dbReference type="PROSITE" id="PS50089">
    <property type="entry name" value="ZF_RING_2"/>
    <property type="match status" value="1"/>
</dbReference>
<organism evidence="18 19">
    <name type="scientific">Pisum sativum</name>
    <name type="common">Garden pea</name>
    <name type="synonym">Lathyrus oleraceus</name>
    <dbReference type="NCBI Taxonomy" id="3888"/>
    <lineage>
        <taxon>Eukaryota</taxon>
        <taxon>Viridiplantae</taxon>
        <taxon>Streptophyta</taxon>
        <taxon>Embryophyta</taxon>
        <taxon>Tracheophyta</taxon>
        <taxon>Spermatophyta</taxon>
        <taxon>Magnoliopsida</taxon>
        <taxon>eudicotyledons</taxon>
        <taxon>Gunneridae</taxon>
        <taxon>Pentapetalae</taxon>
        <taxon>rosids</taxon>
        <taxon>fabids</taxon>
        <taxon>Fabales</taxon>
        <taxon>Fabaceae</taxon>
        <taxon>Papilionoideae</taxon>
        <taxon>50 kb inversion clade</taxon>
        <taxon>NPAAA clade</taxon>
        <taxon>Hologalegina</taxon>
        <taxon>IRL clade</taxon>
        <taxon>Fabeae</taxon>
        <taxon>Lathyrus</taxon>
    </lineage>
</organism>
<evidence type="ECO:0000259" key="17">
    <source>
        <dbReference type="PROSITE" id="PS50089"/>
    </source>
</evidence>
<evidence type="ECO:0000256" key="13">
    <source>
        <dbReference type="ARBA" id="ARBA00024209"/>
    </source>
</evidence>
<keyword evidence="7" id="KW-0479">Metal-binding</keyword>
<sequence length="287" mass="31949">NHTNHLSKILHKSQTFFKILPPFSPFFTMQSQSNSPIKPMNSLTQIFQNIFSDNSNIMLAAIISLLLVILFVLLLHLYAKWFLAQAHAQAQARRRRRRRTTVTVSDVLGPARFHHFHSFNIEDSPLSSSHTKGLDSSIIASIPLFIYTQTNESEQEEKLECVICLSGFENGEMGRCLPKCGHGFHVECIDMWLSSHSNCPICRASIVILQNEDSSGVVDDSCSVEIVIDGSSSSEIRENEQGNDNDNGTGRVSDSVSDQTPSSLFGCSFKTVFNKIFTSSNVIESQS</sequence>
<evidence type="ECO:0000256" key="8">
    <source>
        <dbReference type="ARBA" id="ARBA00022771"/>
    </source>
</evidence>
<reference evidence="18 19" key="1">
    <citation type="journal article" date="2022" name="Nat. Genet.">
        <title>Improved pea reference genome and pan-genome highlight genomic features and evolutionary characteristics.</title>
        <authorList>
            <person name="Yang T."/>
            <person name="Liu R."/>
            <person name="Luo Y."/>
            <person name="Hu S."/>
            <person name="Wang D."/>
            <person name="Wang C."/>
            <person name="Pandey M.K."/>
            <person name="Ge S."/>
            <person name="Xu Q."/>
            <person name="Li N."/>
            <person name="Li G."/>
            <person name="Huang Y."/>
            <person name="Saxena R.K."/>
            <person name="Ji Y."/>
            <person name="Li M."/>
            <person name="Yan X."/>
            <person name="He Y."/>
            <person name="Liu Y."/>
            <person name="Wang X."/>
            <person name="Xiang C."/>
            <person name="Varshney R.K."/>
            <person name="Ding H."/>
            <person name="Gao S."/>
            <person name="Zong X."/>
        </authorList>
    </citation>
    <scope>NUCLEOTIDE SEQUENCE [LARGE SCALE GENOMIC DNA]</scope>
    <source>
        <strain evidence="18 19">cv. Zhongwan 6</strain>
    </source>
</reference>
<dbReference type="SUPFAM" id="SSF57850">
    <property type="entry name" value="RING/U-box"/>
    <property type="match status" value="1"/>
</dbReference>
<comment type="catalytic activity">
    <reaction evidence="1">
        <text>S-ubiquitinyl-[E2 ubiquitin-conjugating enzyme]-L-cysteine + [acceptor protein]-L-lysine = [E2 ubiquitin-conjugating enzyme]-L-cysteine + N(6)-ubiquitinyl-[acceptor protein]-L-lysine.</text>
        <dbReference type="EC" id="2.3.2.27"/>
    </reaction>
</comment>
<proteinExistence type="inferred from homology"/>
<comment type="similarity">
    <text evidence="13">Belongs to the RING-type zinc finger family. ATL subfamily.</text>
</comment>
<keyword evidence="19" id="KW-1185">Reference proteome</keyword>
<evidence type="ECO:0000256" key="16">
    <source>
        <dbReference type="SAM" id="Phobius"/>
    </source>
</evidence>
<evidence type="ECO:0000256" key="4">
    <source>
        <dbReference type="ARBA" id="ARBA00012483"/>
    </source>
</evidence>
<keyword evidence="11 16" id="KW-1133">Transmembrane helix</keyword>
<accession>A0A9D4WUB5</accession>
<dbReference type="CDD" id="cd16461">
    <property type="entry name" value="RING-H2_EL5-like"/>
    <property type="match status" value="1"/>
</dbReference>
<evidence type="ECO:0000256" key="3">
    <source>
        <dbReference type="ARBA" id="ARBA00004906"/>
    </source>
</evidence>
<keyword evidence="8 14" id="KW-0863">Zinc-finger</keyword>
<keyword evidence="6 16" id="KW-0812">Transmembrane</keyword>
<dbReference type="Pfam" id="PF13639">
    <property type="entry name" value="zf-RING_2"/>
    <property type="match status" value="1"/>
</dbReference>
<dbReference type="EMBL" id="JAMSHJ010000005">
    <property type="protein sequence ID" value="KAI5408611.1"/>
    <property type="molecule type" value="Genomic_DNA"/>
</dbReference>
<dbReference type="PANTHER" id="PTHR46913:SF1">
    <property type="entry name" value="RING-H2 FINGER PROTEIN ATL16"/>
    <property type="match status" value="1"/>
</dbReference>
<comment type="subcellular location">
    <subcellularLocation>
        <location evidence="2">Membrane</location>
        <topology evidence="2">Single-pass membrane protein</topology>
    </subcellularLocation>
</comment>
<keyword evidence="12 16" id="KW-0472">Membrane</keyword>
<keyword evidence="5" id="KW-0808">Transferase</keyword>
<evidence type="ECO:0000256" key="12">
    <source>
        <dbReference type="ARBA" id="ARBA00023136"/>
    </source>
</evidence>
<evidence type="ECO:0000256" key="11">
    <source>
        <dbReference type="ARBA" id="ARBA00022989"/>
    </source>
</evidence>
<evidence type="ECO:0000256" key="15">
    <source>
        <dbReference type="SAM" id="MobiDB-lite"/>
    </source>
</evidence>
<dbReference type="InterPro" id="IPR044600">
    <property type="entry name" value="ATL1/ATL16-like"/>
</dbReference>
<feature type="domain" description="RING-type" evidence="17">
    <location>
        <begin position="161"/>
        <end position="203"/>
    </location>
</feature>
<comment type="caution">
    <text evidence="18">The sequence shown here is derived from an EMBL/GenBank/DDBJ whole genome shotgun (WGS) entry which is preliminary data.</text>
</comment>
<dbReference type="Gene3D" id="3.30.40.10">
    <property type="entry name" value="Zinc/RING finger domain, C3HC4 (zinc finger)"/>
    <property type="match status" value="1"/>
</dbReference>
<feature type="compositionally biased region" description="Polar residues" evidence="15">
    <location>
        <begin position="242"/>
        <end position="260"/>
    </location>
</feature>
<dbReference type="FunFam" id="3.30.40.10:FF:000609">
    <property type="entry name" value="RING-H2 finger protein ATL1"/>
    <property type="match status" value="1"/>
</dbReference>
<feature type="transmembrane region" description="Helical" evidence="16">
    <location>
        <begin position="57"/>
        <end position="79"/>
    </location>
</feature>
<evidence type="ECO:0000313" key="19">
    <source>
        <dbReference type="Proteomes" id="UP001058974"/>
    </source>
</evidence>
<feature type="non-terminal residue" evidence="18">
    <location>
        <position position="1"/>
    </location>
</feature>
<keyword evidence="10" id="KW-0862">Zinc</keyword>
<dbReference type="GO" id="GO:0016567">
    <property type="term" value="P:protein ubiquitination"/>
    <property type="evidence" value="ECO:0007669"/>
    <property type="project" value="InterPro"/>
</dbReference>
<gene>
    <name evidence="18" type="ORF">KIW84_054450</name>
</gene>
<evidence type="ECO:0000256" key="1">
    <source>
        <dbReference type="ARBA" id="ARBA00000900"/>
    </source>
</evidence>
<dbReference type="Gramene" id="Psat05G0445000-T1">
    <property type="protein sequence ID" value="KAI5408611.1"/>
    <property type="gene ID" value="KIW84_054450"/>
</dbReference>
<dbReference type="GO" id="GO:0016020">
    <property type="term" value="C:membrane"/>
    <property type="evidence" value="ECO:0007669"/>
    <property type="project" value="UniProtKB-SubCell"/>
</dbReference>
<keyword evidence="9" id="KW-0833">Ubl conjugation pathway</keyword>
<evidence type="ECO:0000256" key="7">
    <source>
        <dbReference type="ARBA" id="ARBA00022723"/>
    </source>
</evidence>
<dbReference type="GO" id="GO:0008270">
    <property type="term" value="F:zinc ion binding"/>
    <property type="evidence" value="ECO:0007669"/>
    <property type="project" value="UniProtKB-KW"/>
</dbReference>
<dbReference type="InterPro" id="IPR013083">
    <property type="entry name" value="Znf_RING/FYVE/PHD"/>
</dbReference>
<dbReference type="Proteomes" id="UP001058974">
    <property type="component" value="Chromosome 5"/>
</dbReference>
<dbReference type="GO" id="GO:0061630">
    <property type="term" value="F:ubiquitin protein ligase activity"/>
    <property type="evidence" value="ECO:0007669"/>
    <property type="project" value="UniProtKB-EC"/>
</dbReference>
<dbReference type="AlphaFoldDB" id="A0A9D4WUB5"/>
<evidence type="ECO:0000256" key="9">
    <source>
        <dbReference type="ARBA" id="ARBA00022786"/>
    </source>
</evidence>
<evidence type="ECO:0000256" key="10">
    <source>
        <dbReference type="ARBA" id="ARBA00022833"/>
    </source>
</evidence>
<evidence type="ECO:0000256" key="5">
    <source>
        <dbReference type="ARBA" id="ARBA00022679"/>
    </source>
</evidence>